<gene>
    <name evidence="7" type="ORF">GCM10010911_32110</name>
</gene>
<dbReference type="RefSeq" id="WP_188992934.1">
    <property type="nucleotide sequence ID" value="NZ_BMHP01000002.1"/>
</dbReference>
<comment type="caution">
    <text evidence="7">The sequence shown here is derived from an EMBL/GenBank/DDBJ whole genome shotgun (WGS) entry which is preliminary data.</text>
</comment>
<dbReference type="Pfam" id="PF02826">
    <property type="entry name" value="2-Hacid_dh_C"/>
    <property type="match status" value="1"/>
</dbReference>
<evidence type="ECO:0000313" key="7">
    <source>
        <dbReference type="EMBL" id="GGD71736.1"/>
    </source>
</evidence>
<keyword evidence="2 4" id="KW-0560">Oxidoreductase</keyword>
<dbReference type="GO" id="GO:0051287">
    <property type="term" value="F:NAD binding"/>
    <property type="evidence" value="ECO:0007669"/>
    <property type="project" value="InterPro"/>
</dbReference>
<dbReference type="InterPro" id="IPR006140">
    <property type="entry name" value="D-isomer_DH_NAD-bd"/>
</dbReference>
<dbReference type="InterPro" id="IPR036291">
    <property type="entry name" value="NAD(P)-bd_dom_sf"/>
</dbReference>
<dbReference type="FunFam" id="3.40.50.720:FF:000363">
    <property type="entry name" value="D-isomer specific 2-hydroxyacid dehydrogenase"/>
    <property type="match status" value="1"/>
</dbReference>
<dbReference type="Proteomes" id="UP000612456">
    <property type="component" value="Unassembled WGS sequence"/>
</dbReference>
<protein>
    <submittedName>
        <fullName evidence="7">3-phosphoglycerate dehydrogenase</fullName>
    </submittedName>
</protein>
<evidence type="ECO:0000256" key="2">
    <source>
        <dbReference type="ARBA" id="ARBA00023002"/>
    </source>
</evidence>
<feature type="domain" description="D-isomer specific 2-hydroxyacid dehydrogenase NAD-binding" evidence="6">
    <location>
        <begin position="105"/>
        <end position="279"/>
    </location>
</feature>
<evidence type="ECO:0000256" key="4">
    <source>
        <dbReference type="RuleBase" id="RU003719"/>
    </source>
</evidence>
<feature type="domain" description="D-isomer specific 2-hydroxyacid dehydrogenase catalytic" evidence="5">
    <location>
        <begin position="10"/>
        <end position="310"/>
    </location>
</feature>
<evidence type="ECO:0000256" key="3">
    <source>
        <dbReference type="ARBA" id="ARBA00023027"/>
    </source>
</evidence>
<keyword evidence="8" id="KW-1185">Reference proteome</keyword>
<evidence type="ECO:0000313" key="8">
    <source>
        <dbReference type="Proteomes" id="UP000612456"/>
    </source>
</evidence>
<reference evidence="7" key="2">
    <citation type="submission" date="2020-09" db="EMBL/GenBank/DDBJ databases">
        <authorList>
            <person name="Sun Q."/>
            <person name="Zhou Y."/>
        </authorList>
    </citation>
    <scope>NUCLEOTIDE SEQUENCE</scope>
    <source>
        <strain evidence="7">CGMCC 1.15178</strain>
    </source>
</reference>
<dbReference type="Gene3D" id="3.40.50.720">
    <property type="entry name" value="NAD(P)-binding Rossmann-like Domain"/>
    <property type="match status" value="2"/>
</dbReference>
<accession>A0A917DUJ3</accession>
<dbReference type="AlphaFoldDB" id="A0A917DUJ3"/>
<proteinExistence type="inferred from homology"/>
<dbReference type="InterPro" id="IPR006139">
    <property type="entry name" value="D-isomer_2_OHA_DH_cat_dom"/>
</dbReference>
<keyword evidence="3" id="KW-0520">NAD</keyword>
<reference evidence="7" key="1">
    <citation type="journal article" date="2014" name="Int. J. Syst. Evol. Microbiol.">
        <title>Complete genome sequence of Corynebacterium casei LMG S-19264T (=DSM 44701T), isolated from a smear-ripened cheese.</title>
        <authorList>
            <consortium name="US DOE Joint Genome Institute (JGI-PGF)"/>
            <person name="Walter F."/>
            <person name="Albersmeier A."/>
            <person name="Kalinowski J."/>
            <person name="Ruckert C."/>
        </authorList>
    </citation>
    <scope>NUCLEOTIDE SEQUENCE</scope>
    <source>
        <strain evidence="7">CGMCC 1.15178</strain>
    </source>
</reference>
<dbReference type="GO" id="GO:0016616">
    <property type="term" value="F:oxidoreductase activity, acting on the CH-OH group of donors, NAD or NADP as acceptor"/>
    <property type="evidence" value="ECO:0007669"/>
    <property type="project" value="InterPro"/>
</dbReference>
<dbReference type="PANTHER" id="PTHR43333">
    <property type="entry name" value="2-HACID_DH_C DOMAIN-CONTAINING PROTEIN"/>
    <property type="match status" value="1"/>
</dbReference>
<dbReference type="PANTHER" id="PTHR43333:SF1">
    <property type="entry name" value="D-ISOMER SPECIFIC 2-HYDROXYACID DEHYDROGENASE NAD-BINDING DOMAIN-CONTAINING PROTEIN"/>
    <property type="match status" value="1"/>
</dbReference>
<evidence type="ECO:0000259" key="6">
    <source>
        <dbReference type="Pfam" id="PF02826"/>
    </source>
</evidence>
<sequence length="317" mass="35097">MGKIVAVHPLDTKFADQIKQAAPGWELIDASDRKTVDKHLPEAEIILGWNSNVAEFVKSGPSRLKWVQNWGAGVERLPLDKFREFGIMLTNASGVHPYPISETIFAMLLAFTRHLHTAIRNQARSSWEHSGDMGEIHGRTMGILGAGAIGLETARLAQAFNMKVLGVRRSGLEEKNVDEMHGIEGLQEVLQQSDFVINCMPHTPETELMLGKDQFAAMKKTAYYINIGRGKTTDTAALLEALQNGTIAGAGLDVFEQEPLPEDHPFWKMDNVIITPHHAGSTIYYTERVIAIFVDNLKQYAQGSSPESSVVDLDSEY</sequence>
<dbReference type="Pfam" id="PF00389">
    <property type="entry name" value="2-Hacid_dh"/>
    <property type="match status" value="1"/>
</dbReference>
<dbReference type="SUPFAM" id="SSF51735">
    <property type="entry name" value="NAD(P)-binding Rossmann-fold domains"/>
    <property type="match status" value="1"/>
</dbReference>
<evidence type="ECO:0000256" key="1">
    <source>
        <dbReference type="ARBA" id="ARBA00005854"/>
    </source>
</evidence>
<dbReference type="SUPFAM" id="SSF52283">
    <property type="entry name" value="Formate/glycerate dehydrogenase catalytic domain-like"/>
    <property type="match status" value="1"/>
</dbReference>
<comment type="similarity">
    <text evidence="1 4">Belongs to the D-isomer specific 2-hydroxyacid dehydrogenase family.</text>
</comment>
<dbReference type="CDD" id="cd05300">
    <property type="entry name" value="2-Hacid_dh_1"/>
    <property type="match status" value="1"/>
</dbReference>
<dbReference type="EMBL" id="BMHP01000002">
    <property type="protein sequence ID" value="GGD71736.1"/>
    <property type="molecule type" value="Genomic_DNA"/>
</dbReference>
<organism evidence="7 8">
    <name type="scientific">Paenibacillus nasutitermitis</name>
    <dbReference type="NCBI Taxonomy" id="1652958"/>
    <lineage>
        <taxon>Bacteria</taxon>
        <taxon>Bacillati</taxon>
        <taxon>Bacillota</taxon>
        <taxon>Bacilli</taxon>
        <taxon>Bacillales</taxon>
        <taxon>Paenibacillaceae</taxon>
        <taxon>Paenibacillus</taxon>
    </lineage>
</organism>
<name>A0A917DUJ3_9BACL</name>
<evidence type="ECO:0000259" key="5">
    <source>
        <dbReference type="Pfam" id="PF00389"/>
    </source>
</evidence>